<evidence type="ECO:0000313" key="2">
    <source>
        <dbReference type="EMBL" id="KAK9740153.1"/>
    </source>
</evidence>
<gene>
    <name evidence="2" type="ORF">RND81_03G015300</name>
</gene>
<accession>A0AAW1M2I9</accession>
<evidence type="ECO:0000256" key="1">
    <source>
        <dbReference type="SAM" id="MobiDB-lite"/>
    </source>
</evidence>
<dbReference type="AlphaFoldDB" id="A0AAW1M2I9"/>
<reference evidence="2" key="1">
    <citation type="submission" date="2024-03" db="EMBL/GenBank/DDBJ databases">
        <title>WGS assembly of Saponaria officinalis var. Norfolk2.</title>
        <authorList>
            <person name="Jenkins J."/>
            <person name="Shu S."/>
            <person name="Grimwood J."/>
            <person name="Barry K."/>
            <person name="Goodstein D."/>
            <person name="Schmutz J."/>
            <person name="Leebens-Mack J."/>
            <person name="Osbourn A."/>
        </authorList>
    </citation>
    <scope>NUCLEOTIDE SEQUENCE [LARGE SCALE GENOMIC DNA]</scope>
    <source>
        <strain evidence="2">JIC</strain>
    </source>
</reference>
<protein>
    <submittedName>
        <fullName evidence="2">Uncharacterized protein</fullName>
    </submittedName>
</protein>
<evidence type="ECO:0000313" key="3">
    <source>
        <dbReference type="Proteomes" id="UP001443914"/>
    </source>
</evidence>
<name>A0AAW1M2I9_SAPOF</name>
<dbReference type="Proteomes" id="UP001443914">
    <property type="component" value="Unassembled WGS sequence"/>
</dbReference>
<feature type="compositionally biased region" description="Acidic residues" evidence="1">
    <location>
        <begin position="214"/>
        <end position="234"/>
    </location>
</feature>
<dbReference type="EMBL" id="JBDFQZ010000003">
    <property type="protein sequence ID" value="KAK9740153.1"/>
    <property type="molecule type" value="Genomic_DNA"/>
</dbReference>
<feature type="region of interest" description="Disordered" evidence="1">
    <location>
        <begin position="214"/>
        <end position="247"/>
    </location>
</feature>
<keyword evidence="3" id="KW-1185">Reference proteome</keyword>
<sequence length="343" mass="38123">MTFEALEEVFGVVPAADLPAIERAQIEARALAAFWSDIAQLPLSKGSEKPSRIPHPGLRLIYRVVSMGFLGQGESTHLSREGLQFLCGMSPEDPTRGQWVFTFLKSCVDTRRATKGKIPLGGMVTLIALSLGLDLSGEEAVPGSPRLTITALQNMRIIVPLARGEAYALLVGTRQKVPYLRLPRPEGTAIPVGPTSRYLFIARDPDHLLGVVEEEGDDDDEDDDDDDDDVAEEGPGEREVGESSQLRAPFDDQYWRATMEDNMEELRDELGYLRDQNVESLALTRSFSDMYLQLHPTVYQPPPQQVYDEIAQRHLARSARAEERTRRARQRSFFGACFGSSSG</sequence>
<comment type="caution">
    <text evidence="2">The sequence shown here is derived from an EMBL/GenBank/DDBJ whole genome shotgun (WGS) entry which is preliminary data.</text>
</comment>
<proteinExistence type="predicted"/>
<organism evidence="2 3">
    <name type="scientific">Saponaria officinalis</name>
    <name type="common">Common soapwort</name>
    <name type="synonym">Lychnis saponaria</name>
    <dbReference type="NCBI Taxonomy" id="3572"/>
    <lineage>
        <taxon>Eukaryota</taxon>
        <taxon>Viridiplantae</taxon>
        <taxon>Streptophyta</taxon>
        <taxon>Embryophyta</taxon>
        <taxon>Tracheophyta</taxon>
        <taxon>Spermatophyta</taxon>
        <taxon>Magnoliopsida</taxon>
        <taxon>eudicotyledons</taxon>
        <taxon>Gunneridae</taxon>
        <taxon>Pentapetalae</taxon>
        <taxon>Caryophyllales</taxon>
        <taxon>Caryophyllaceae</taxon>
        <taxon>Caryophylleae</taxon>
        <taxon>Saponaria</taxon>
    </lineage>
</organism>